<sequence>MFNNPLEKPTMTIKPKRTGPTKKSPAPCKHEYIYQESIRTAEPEGPWNTHWKKVNIYYCKHCLEQKHTTDQDWSREKPSWY</sequence>
<dbReference type="EMBL" id="NVDU01000003">
    <property type="protein sequence ID" value="PFV35676.1"/>
    <property type="molecule type" value="Genomic_DNA"/>
</dbReference>
<gene>
    <name evidence="2" type="ORF">COK99_01255</name>
</gene>
<feature type="region of interest" description="Disordered" evidence="1">
    <location>
        <begin position="1"/>
        <end position="27"/>
    </location>
</feature>
<reference evidence="2 3" key="1">
    <citation type="submission" date="2017-09" db="EMBL/GenBank/DDBJ databases">
        <title>Large-scale bioinformatics analysis of Bacillus genomes uncovers conserved roles of natural products in bacterial physiology.</title>
        <authorList>
            <consortium name="Agbiome Team Llc"/>
            <person name="Bleich R.M."/>
            <person name="Grubbs K.J."/>
            <person name="Santa Maria K.C."/>
            <person name="Allen S.E."/>
            <person name="Farag S."/>
            <person name="Shank E.A."/>
            <person name="Bowers A."/>
        </authorList>
    </citation>
    <scope>NUCLEOTIDE SEQUENCE [LARGE SCALE GENOMIC DNA]</scope>
    <source>
        <strain evidence="2 3">AFS060060</strain>
    </source>
</reference>
<name>A0A9X7GFS2_BACTU</name>
<organism evidence="2 3">
    <name type="scientific">Bacillus thuringiensis</name>
    <dbReference type="NCBI Taxonomy" id="1428"/>
    <lineage>
        <taxon>Bacteria</taxon>
        <taxon>Bacillati</taxon>
        <taxon>Bacillota</taxon>
        <taxon>Bacilli</taxon>
        <taxon>Bacillales</taxon>
        <taxon>Bacillaceae</taxon>
        <taxon>Bacillus</taxon>
        <taxon>Bacillus cereus group</taxon>
    </lineage>
</organism>
<dbReference type="Proteomes" id="UP000223366">
    <property type="component" value="Unassembled WGS sequence"/>
</dbReference>
<comment type="caution">
    <text evidence="2">The sequence shown here is derived from an EMBL/GenBank/DDBJ whole genome shotgun (WGS) entry which is preliminary data.</text>
</comment>
<protein>
    <submittedName>
        <fullName evidence="2">Uncharacterized protein</fullName>
    </submittedName>
</protein>
<proteinExistence type="predicted"/>
<dbReference type="RefSeq" id="WP_098205276.1">
    <property type="nucleotide sequence ID" value="NZ_NTYX01000011.1"/>
</dbReference>
<evidence type="ECO:0000313" key="2">
    <source>
        <dbReference type="EMBL" id="PFV35676.1"/>
    </source>
</evidence>
<evidence type="ECO:0000256" key="1">
    <source>
        <dbReference type="SAM" id="MobiDB-lite"/>
    </source>
</evidence>
<dbReference type="AlphaFoldDB" id="A0A9X7GFS2"/>
<evidence type="ECO:0000313" key="3">
    <source>
        <dbReference type="Proteomes" id="UP000223366"/>
    </source>
</evidence>
<accession>A0A9X7GFS2</accession>